<dbReference type="SUPFAM" id="SSF48295">
    <property type="entry name" value="TrpR-like"/>
    <property type="match status" value="1"/>
</dbReference>
<protein>
    <recommendedName>
        <fullName evidence="4">Transposase</fullName>
    </recommendedName>
</protein>
<keyword evidence="3" id="KW-1185">Reference proteome</keyword>
<dbReference type="GO" id="GO:0004803">
    <property type="term" value="F:transposase activity"/>
    <property type="evidence" value="ECO:0007669"/>
    <property type="project" value="InterPro"/>
</dbReference>
<dbReference type="InterPro" id="IPR002514">
    <property type="entry name" value="Transposase_8"/>
</dbReference>
<dbReference type="InterPro" id="IPR036388">
    <property type="entry name" value="WH-like_DNA-bd_sf"/>
</dbReference>
<dbReference type="Proteomes" id="UP000244912">
    <property type="component" value="Unassembled WGS sequence"/>
</dbReference>
<comment type="similarity">
    <text evidence="1">Belongs to the transposase 8 family.</text>
</comment>
<sequence>MRHEVIVGVERRRRWSDEQKLGVLLEAGVAGATVADVARRHDLTRQHIYQWRRELRRKRMWPRAEGIVFLPLEHVVEEPDKTSDVEPKEAPRFEIVLGNGRTLRCDAQIEDDDLVRLIRLVEAA</sequence>
<reference evidence="2 3" key="1">
    <citation type="submission" date="2018-03" db="EMBL/GenBank/DDBJ databases">
        <authorList>
            <person name="Keele B.F."/>
        </authorList>
    </citation>
    <scope>NUCLEOTIDE SEQUENCE [LARGE SCALE GENOMIC DNA]</scope>
    <source>
        <strain evidence="2 3">CECT 8504</strain>
    </source>
</reference>
<evidence type="ECO:0000313" key="2">
    <source>
        <dbReference type="EMBL" id="SPJ25806.1"/>
    </source>
</evidence>
<dbReference type="GO" id="GO:0043565">
    <property type="term" value="F:sequence-specific DNA binding"/>
    <property type="evidence" value="ECO:0007669"/>
    <property type="project" value="InterPro"/>
</dbReference>
<dbReference type="EMBL" id="ONZF01000011">
    <property type="protein sequence ID" value="SPJ25806.1"/>
    <property type="molecule type" value="Genomic_DNA"/>
</dbReference>
<proteinExistence type="inferred from homology"/>
<dbReference type="Pfam" id="PF01527">
    <property type="entry name" value="HTH_Tnp_1"/>
    <property type="match status" value="1"/>
</dbReference>
<evidence type="ECO:0008006" key="4">
    <source>
        <dbReference type="Google" id="ProtNLM"/>
    </source>
</evidence>
<dbReference type="InterPro" id="IPR010921">
    <property type="entry name" value="Trp_repressor/repl_initiator"/>
</dbReference>
<name>A0A2R8C0F4_9RHOB</name>
<accession>A0A2R8C0F4</accession>
<dbReference type="PANTHER" id="PTHR37936">
    <property type="entry name" value="TRANSPOSASE INSC FOR INSERTION ELEMENT IS2A-RELATED"/>
    <property type="match status" value="1"/>
</dbReference>
<dbReference type="NCBIfam" id="NF047595">
    <property type="entry name" value="IS66_ISRel24_TnpA"/>
    <property type="match status" value="1"/>
</dbReference>
<dbReference type="PANTHER" id="PTHR37936:SF3">
    <property type="entry name" value="TRANSPOSASE INSC FOR INSERTION ELEMENT IS2A-RELATED"/>
    <property type="match status" value="1"/>
</dbReference>
<dbReference type="Gene3D" id="1.10.10.10">
    <property type="entry name" value="Winged helix-like DNA-binding domain superfamily/Winged helix DNA-binding domain"/>
    <property type="match status" value="1"/>
</dbReference>
<dbReference type="AlphaFoldDB" id="A0A2R8C0F4"/>
<dbReference type="GO" id="GO:0006313">
    <property type="term" value="P:DNA transposition"/>
    <property type="evidence" value="ECO:0007669"/>
    <property type="project" value="InterPro"/>
</dbReference>
<evidence type="ECO:0000313" key="3">
    <source>
        <dbReference type="Proteomes" id="UP000244912"/>
    </source>
</evidence>
<dbReference type="RefSeq" id="WP_108895532.1">
    <property type="nucleotide sequence ID" value="NZ_ONZF01000011.1"/>
</dbReference>
<organism evidence="2 3">
    <name type="scientific">Palleronia abyssalis</name>
    <dbReference type="NCBI Taxonomy" id="1501240"/>
    <lineage>
        <taxon>Bacteria</taxon>
        <taxon>Pseudomonadati</taxon>
        <taxon>Pseudomonadota</taxon>
        <taxon>Alphaproteobacteria</taxon>
        <taxon>Rhodobacterales</taxon>
        <taxon>Roseobacteraceae</taxon>
        <taxon>Palleronia</taxon>
    </lineage>
</organism>
<dbReference type="OrthoDB" id="9800877at2"/>
<gene>
    <name evidence="2" type="ORF">PAA8504_03657</name>
</gene>
<evidence type="ECO:0000256" key="1">
    <source>
        <dbReference type="ARBA" id="ARBA00009964"/>
    </source>
</evidence>